<feature type="chain" id="PRO_5046995441" description="Lipocalin-like domain-containing protein" evidence="1">
    <location>
        <begin position="22"/>
        <end position="136"/>
    </location>
</feature>
<evidence type="ECO:0008006" key="4">
    <source>
        <dbReference type="Google" id="ProtNLM"/>
    </source>
</evidence>
<name>A0ABX7QB93_9FLAO</name>
<dbReference type="Proteomes" id="UP000663440">
    <property type="component" value="Chromosome"/>
</dbReference>
<keyword evidence="3" id="KW-1185">Reference proteome</keyword>
<keyword evidence="1" id="KW-0732">Signal</keyword>
<evidence type="ECO:0000256" key="1">
    <source>
        <dbReference type="SAM" id="SignalP"/>
    </source>
</evidence>
<feature type="signal peptide" evidence="1">
    <location>
        <begin position="1"/>
        <end position="21"/>
    </location>
</feature>
<dbReference type="EMBL" id="CP071448">
    <property type="protein sequence ID" value="QSW88305.1"/>
    <property type="molecule type" value="Genomic_DNA"/>
</dbReference>
<organism evidence="2 3">
    <name type="scientific">Flavobacterium endoglycinae</name>
    <dbReference type="NCBI Taxonomy" id="2816357"/>
    <lineage>
        <taxon>Bacteria</taxon>
        <taxon>Pseudomonadati</taxon>
        <taxon>Bacteroidota</taxon>
        <taxon>Flavobacteriia</taxon>
        <taxon>Flavobacteriales</taxon>
        <taxon>Flavobacteriaceae</taxon>
        <taxon>Flavobacterium</taxon>
    </lineage>
</organism>
<evidence type="ECO:0000313" key="3">
    <source>
        <dbReference type="Proteomes" id="UP000663440"/>
    </source>
</evidence>
<dbReference type="RefSeq" id="WP_207295508.1">
    <property type="nucleotide sequence ID" value="NZ_CP071448.1"/>
</dbReference>
<proteinExistence type="predicted"/>
<accession>A0ABX7QB93</accession>
<reference evidence="2 3" key="1">
    <citation type="submission" date="2021-03" db="EMBL/GenBank/DDBJ databases">
        <title>Flavobacterium kribbensis sp. nov, an endophytic bacteria, isolated from soybean.</title>
        <authorList>
            <person name="Lee J."/>
            <person name="Seo J."/>
        </authorList>
    </citation>
    <scope>NUCLEOTIDE SEQUENCE [LARGE SCALE GENOMIC DNA]</scope>
    <source>
        <strain evidence="2 3">BB8</strain>
    </source>
</reference>
<gene>
    <name evidence="2" type="ORF">J0383_18830</name>
</gene>
<sequence length="136" mass="15505">MKKIYILLLTTLIIFSCSSSEDSNSKNNSLNPPAWIQGTWAQKYGSNGSYTYQPTFIFTKNDFCTISLNSSSCISESLNNTPDLKINESRTNSEYKFSLKTNGVTTSYRFIKVSDSKIEYDIYPDQNVPNMELFKQ</sequence>
<evidence type="ECO:0000313" key="2">
    <source>
        <dbReference type="EMBL" id="QSW88305.1"/>
    </source>
</evidence>
<dbReference type="PROSITE" id="PS51257">
    <property type="entry name" value="PROKAR_LIPOPROTEIN"/>
    <property type="match status" value="1"/>
</dbReference>
<protein>
    <recommendedName>
        <fullName evidence="4">Lipocalin-like domain-containing protein</fullName>
    </recommendedName>
</protein>